<evidence type="ECO:0000313" key="6">
    <source>
        <dbReference type="EMBL" id="TCW22794.1"/>
    </source>
</evidence>
<dbReference type="EMBL" id="SMCX01000019">
    <property type="protein sequence ID" value="TCW22794.1"/>
    <property type="molecule type" value="Genomic_DNA"/>
</dbReference>
<dbReference type="PANTHER" id="PTHR30290">
    <property type="entry name" value="PERIPLASMIC BINDING COMPONENT OF ABC TRANSPORTER"/>
    <property type="match status" value="1"/>
</dbReference>
<dbReference type="AlphaFoldDB" id="A0A4R3ZRJ4"/>
<dbReference type="PANTHER" id="PTHR30290:SF9">
    <property type="entry name" value="OLIGOPEPTIDE-BINDING PROTEIN APPA"/>
    <property type="match status" value="1"/>
</dbReference>
<evidence type="ECO:0000256" key="1">
    <source>
        <dbReference type="ARBA" id="ARBA00005695"/>
    </source>
</evidence>
<gene>
    <name evidence="6" type="ORF">EDD19_11950</name>
</gene>
<evidence type="ECO:0000256" key="2">
    <source>
        <dbReference type="ARBA" id="ARBA00022448"/>
    </source>
</evidence>
<dbReference type="InterPro" id="IPR030678">
    <property type="entry name" value="Peptide/Ni-bd"/>
</dbReference>
<name>A0A4R3ZRJ4_9ACTN</name>
<evidence type="ECO:0000259" key="5">
    <source>
        <dbReference type="Pfam" id="PF00496"/>
    </source>
</evidence>
<dbReference type="RefSeq" id="WP_131886163.1">
    <property type="nucleotide sequence ID" value="NZ_CP143053.1"/>
</dbReference>
<protein>
    <submittedName>
        <fullName evidence="6">Peptide/nickel transport system substrate-binding protein</fullName>
    </submittedName>
</protein>
<dbReference type="PROSITE" id="PS51257">
    <property type="entry name" value="PROKAR_LIPOPROTEIN"/>
    <property type="match status" value="1"/>
</dbReference>
<comment type="similarity">
    <text evidence="1">Belongs to the bacterial solute-binding protein 5 family.</text>
</comment>
<dbReference type="InterPro" id="IPR000914">
    <property type="entry name" value="SBP_5_dom"/>
</dbReference>
<feature type="signal peptide" evidence="4">
    <location>
        <begin position="1"/>
        <end position="26"/>
    </location>
</feature>
<feature type="domain" description="Solute-binding protein family 5" evidence="5">
    <location>
        <begin position="98"/>
        <end position="449"/>
    </location>
</feature>
<keyword evidence="2" id="KW-0813">Transport</keyword>
<accession>A0A4R3ZRJ4</accession>
<evidence type="ECO:0000256" key="4">
    <source>
        <dbReference type="SAM" id="SignalP"/>
    </source>
</evidence>
<dbReference type="InterPro" id="IPR039424">
    <property type="entry name" value="SBP_5"/>
</dbReference>
<feature type="chain" id="PRO_5020281715" evidence="4">
    <location>
        <begin position="27"/>
        <end position="534"/>
    </location>
</feature>
<dbReference type="SUPFAM" id="SSF53850">
    <property type="entry name" value="Periplasmic binding protein-like II"/>
    <property type="match status" value="1"/>
</dbReference>
<evidence type="ECO:0000256" key="3">
    <source>
        <dbReference type="ARBA" id="ARBA00022729"/>
    </source>
</evidence>
<reference evidence="6 7" key="1">
    <citation type="submission" date="2019-03" db="EMBL/GenBank/DDBJ databases">
        <title>Root nodule microbial communities of legume samples collected from USA, Mexico and Botswana.</title>
        <authorList>
            <person name="Hirsch A."/>
        </authorList>
    </citation>
    <scope>NUCLEOTIDE SEQUENCE [LARGE SCALE GENOMIC DNA]</scope>
    <source>
        <strain evidence="6 7">55</strain>
    </source>
</reference>
<dbReference type="GO" id="GO:0043190">
    <property type="term" value="C:ATP-binding cassette (ABC) transporter complex"/>
    <property type="evidence" value="ECO:0007669"/>
    <property type="project" value="InterPro"/>
</dbReference>
<dbReference type="GO" id="GO:0042597">
    <property type="term" value="C:periplasmic space"/>
    <property type="evidence" value="ECO:0007669"/>
    <property type="project" value="UniProtKB-ARBA"/>
</dbReference>
<dbReference type="PIRSF" id="PIRSF002741">
    <property type="entry name" value="MppA"/>
    <property type="match status" value="1"/>
</dbReference>
<dbReference type="Proteomes" id="UP000295805">
    <property type="component" value="Unassembled WGS sequence"/>
</dbReference>
<dbReference type="GeneID" id="89531101"/>
<proteinExistence type="inferred from homology"/>
<dbReference type="Gene3D" id="3.40.190.10">
    <property type="entry name" value="Periplasmic binding protein-like II"/>
    <property type="match status" value="1"/>
</dbReference>
<dbReference type="GO" id="GO:0015833">
    <property type="term" value="P:peptide transport"/>
    <property type="evidence" value="ECO:0007669"/>
    <property type="project" value="TreeGrafter"/>
</dbReference>
<dbReference type="Pfam" id="PF00496">
    <property type="entry name" value="SBP_bac_5"/>
    <property type="match status" value="1"/>
</dbReference>
<dbReference type="Gene3D" id="3.10.105.10">
    <property type="entry name" value="Dipeptide-binding Protein, Domain 3"/>
    <property type="match status" value="1"/>
</dbReference>
<dbReference type="CDD" id="cd00995">
    <property type="entry name" value="PBP2_NikA_DppA_OppA_like"/>
    <property type="match status" value="1"/>
</dbReference>
<comment type="caution">
    <text evidence="6">The sequence shown here is derived from an EMBL/GenBank/DDBJ whole genome shotgun (WGS) entry which is preliminary data.</text>
</comment>
<dbReference type="GO" id="GO:1904680">
    <property type="term" value="F:peptide transmembrane transporter activity"/>
    <property type="evidence" value="ECO:0007669"/>
    <property type="project" value="TreeGrafter"/>
</dbReference>
<evidence type="ECO:0000313" key="7">
    <source>
        <dbReference type="Proteomes" id="UP000295805"/>
    </source>
</evidence>
<keyword evidence="3 4" id="KW-0732">Signal</keyword>
<sequence>MRRIPTAAAALAITALALSACGSSEADPAAAADRDTLTMPADDARCTENKAGGTITMGTYVMLPSFSPGQGQVGVRGGAESAAVYDRLVRWDARTETFEPKLAESLESSEDHTVWTLTLREGVTFSNGDPLTAQDVAFTMGLHKDPATRSTAMTDVQQIERTRVVDPLTVEFTLAEPWSTFPVLLAGSAGEVIPEKAYTEAGPEKWAREPVGAGAFTLASYTPNQEIVLEPNPDYYGGPVCLTLRFIQIPGSQSTLEAFQNDEVEVAFLRGSKFADMAREADAQGYEEITSAGRLIYMNNGAAGYDGILTDQRARRAVTHAIDRELLLGRLGDDPAQATSALLADSSRFFDGQEGPALDVERATELVTELKQETGWDGSLTLLVSDVPENREAGIVIKAMLDAVGFDVTVEVAPASAASARQFTGDYEMAIGGLATSDADPASTLASSLMPGGALNVSGVDDPAFADAISTLKAAPDVDSQKKAYTDLQEVHNEVAPYAVLGNGVELVTIDESVRGISPTTSSTMLFDGAFIEE</sequence>
<organism evidence="6 7">
    <name type="scientific">Dietzia cinnamea</name>
    <dbReference type="NCBI Taxonomy" id="321318"/>
    <lineage>
        <taxon>Bacteria</taxon>
        <taxon>Bacillati</taxon>
        <taxon>Actinomycetota</taxon>
        <taxon>Actinomycetes</taxon>
        <taxon>Mycobacteriales</taxon>
        <taxon>Dietziaceae</taxon>
        <taxon>Dietzia</taxon>
    </lineage>
</organism>